<dbReference type="AlphaFoldDB" id="A0AAE8MWT2"/>
<protein>
    <recommendedName>
        <fullName evidence="4">S-adenosylmethionine-dependent methyltransferase-like protein</fullName>
    </recommendedName>
</protein>
<accession>A0AAE8MWT2</accession>
<feature type="compositionally biased region" description="Low complexity" evidence="1">
    <location>
        <begin position="589"/>
        <end position="605"/>
    </location>
</feature>
<evidence type="ECO:0000313" key="2">
    <source>
        <dbReference type="EMBL" id="SPO01013.1"/>
    </source>
</evidence>
<reference evidence="2" key="1">
    <citation type="submission" date="2018-03" db="EMBL/GenBank/DDBJ databases">
        <authorList>
            <person name="Guldener U."/>
        </authorList>
    </citation>
    <scope>NUCLEOTIDE SEQUENCE</scope>
</reference>
<feature type="region of interest" description="Disordered" evidence="1">
    <location>
        <begin position="939"/>
        <end position="982"/>
    </location>
</feature>
<sequence>MPSFGRIGRHHNRSQHALPVVEQQQSQAPGPAPAPAPGGGGGEAAPRSGPQDSRVEAGNNAAGPGGVAPPPLSSASSSGLANPNSSNPASPAGFSSNESLEAQAAQQQQRQSEPPPHHHPQEPQQQQQSASLSHAAPPHLHHPKRAGSSSANSLPPTPTPAPAPMQDQGVGGPSPVQVSSAPAPFNQHQSPHPHDLSLPATHHPQGQEQGQGGHHFEYPPPHLPPQQQIHHPQFSGSTDDIHKQQVGLAISSPSVSSPSPSSTHGNRHQQQQQQHPALPHPSYSQPLGRAPPPQLHQQQHQQHVQQQVQKPPPEPKRSARNIIKGIFTGSNRDSQQQSSSSQGQSSHDNTSGLGHRPSKRLSKTPAPNLRYSVSQLSQASVDQDPSDWQNQQYQHQHQQQQVNSPHTFHSQHSPLPGVGEIDENYRVRHSDATIRLKGQPPLSLSTTTVRQVHPDHDPSSPYHELDPSQQQHIVPQLQLHQDSPDQIHGSLDSLQYQQLQQQLQEQQLHPYPKPPPQGQYRTSLTQLYTDHPPTSQLQQNFDASSQVSRESPVVESNPSSAPFLPTQPSPVPTPASQTSLDHPLPPLPTQATQDPAPQDQAMAPPSQGVPSSRRSQEADKAMRAQESQLAAPPTYRHGSAATPASSNPTFRGAPAGQDRIAYDGTGDPGRNSPQPEREDPEKAFKDLLTKYKNVKRLYFENKAQIDQMSGQIEHLQNAVANQRMSQSRTALDDSEYATRFNRLNGAIHNLSFNIRKDWRLVPRWLDRYVSQDALKTGKQEMTAVGRAIITRWILEEVFNRCFHPALDPVLSRRLKEIELGIRSSSYKLSSQEEFDALTAKVIGWRMATLEGLAPELAKPEAAENRAEFTRKVTENMLSTLMQYLSDDPPPAGVDGSASMIVELAVGIAANIPLESRDVVIRYPLPGDVLDPMFMEVEKAGLPSLDGQGGSGAEGGEDGDEESGEDKSGSKERRKGSSGWRAS</sequence>
<feature type="region of interest" description="Disordered" evidence="1">
    <location>
        <begin position="529"/>
        <end position="682"/>
    </location>
</feature>
<proteinExistence type="predicted"/>
<feature type="compositionally biased region" description="Basic and acidic residues" evidence="1">
    <location>
        <begin position="452"/>
        <end position="466"/>
    </location>
</feature>
<keyword evidence="3" id="KW-1185">Reference proteome</keyword>
<evidence type="ECO:0008006" key="4">
    <source>
        <dbReference type="Google" id="ProtNLM"/>
    </source>
</evidence>
<feature type="compositionally biased region" description="Low complexity" evidence="1">
    <location>
        <begin position="251"/>
        <end position="262"/>
    </location>
</feature>
<evidence type="ECO:0000313" key="3">
    <source>
        <dbReference type="Proteomes" id="UP001187682"/>
    </source>
</evidence>
<feature type="compositionally biased region" description="Low complexity" evidence="1">
    <location>
        <begin position="73"/>
        <end position="112"/>
    </location>
</feature>
<feature type="compositionally biased region" description="Polar residues" evidence="1">
    <location>
        <begin position="371"/>
        <end position="388"/>
    </location>
</feature>
<name>A0AAE8MWT2_9PEZI</name>
<dbReference type="EMBL" id="ONZQ02000004">
    <property type="protein sequence ID" value="SPO01013.1"/>
    <property type="molecule type" value="Genomic_DNA"/>
</dbReference>
<comment type="caution">
    <text evidence="2">The sequence shown here is derived from an EMBL/GenBank/DDBJ whole genome shotgun (WGS) entry which is preliminary data.</text>
</comment>
<feature type="compositionally biased region" description="Polar residues" evidence="1">
    <location>
        <begin position="529"/>
        <end position="560"/>
    </location>
</feature>
<feature type="region of interest" description="Disordered" evidence="1">
    <location>
        <begin position="502"/>
        <end position="521"/>
    </location>
</feature>
<evidence type="ECO:0000256" key="1">
    <source>
        <dbReference type="SAM" id="MobiDB-lite"/>
    </source>
</evidence>
<feature type="region of interest" description="Disordered" evidence="1">
    <location>
        <begin position="1"/>
        <end position="420"/>
    </location>
</feature>
<feature type="compositionally biased region" description="Low complexity" evidence="1">
    <location>
        <begin position="334"/>
        <end position="346"/>
    </location>
</feature>
<dbReference type="Proteomes" id="UP001187682">
    <property type="component" value="Unassembled WGS sequence"/>
</dbReference>
<feature type="compositionally biased region" description="Basic and acidic residues" evidence="1">
    <location>
        <begin position="614"/>
        <end position="623"/>
    </location>
</feature>
<organism evidence="2 3">
    <name type="scientific">Cephalotrichum gorgonifer</name>
    <dbReference type="NCBI Taxonomy" id="2041049"/>
    <lineage>
        <taxon>Eukaryota</taxon>
        <taxon>Fungi</taxon>
        <taxon>Dikarya</taxon>
        <taxon>Ascomycota</taxon>
        <taxon>Pezizomycotina</taxon>
        <taxon>Sordariomycetes</taxon>
        <taxon>Hypocreomycetidae</taxon>
        <taxon>Microascales</taxon>
        <taxon>Microascaceae</taxon>
        <taxon>Cephalotrichum</taxon>
    </lineage>
</organism>
<feature type="compositionally biased region" description="Polar residues" evidence="1">
    <location>
        <begin position="402"/>
        <end position="413"/>
    </location>
</feature>
<feature type="compositionally biased region" description="Acidic residues" evidence="1">
    <location>
        <begin position="954"/>
        <end position="963"/>
    </location>
</feature>
<gene>
    <name evidence="2" type="ORF">DNG_03761</name>
</gene>
<feature type="compositionally biased region" description="Low complexity" evidence="1">
    <location>
        <begin position="295"/>
        <end position="309"/>
    </location>
</feature>
<feature type="compositionally biased region" description="Low complexity" evidence="1">
    <location>
        <begin position="173"/>
        <end position="184"/>
    </location>
</feature>
<feature type="compositionally biased region" description="Low complexity" evidence="1">
    <location>
        <begin position="389"/>
        <end position="401"/>
    </location>
</feature>
<feature type="region of interest" description="Disordered" evidence="1">
    <location>
        <begin position="437"/>
        <end position="469"/>
    </location>
</feature>
<feature type="compositionally biased region" description="Low complexity" evidence="1">
    <location>
        <begin position="122"/>
        <end position="138"/>
    </location>
</feature>